<organism evidence="1 2">
    <name type="scientific">Elysia crispata</name>
    <name type="common">lettuce slug</name>
    <dbReference type="NCBI Taxonomy" id="231223"/>
    <lineage>
        <taxon>Eukaryota</taxon>
        <taxon>Metazoa</taxon>
        <taxon>Spiralia</taxon>
        <taxon>Lophotrochozoa</taxon>
        <taxon>Mollusca</taxon>
        <taxon>Gastropoda</taxon>
        <taxon>Heterobranchia</taxon>
        <taxon>Euthyneura</taxon>
        <taxon>Panpulmonata</taxon>
        <taxon>Sacoglossa</taxon>
        <taxon>Placobranchoidea</taxon>
        <taxon>Plakobranchidae</taxon>
        <taxon>Elysia</taxon>
    </lineage>
</organism>
<gene>
    <name evidence="1" type="ORF">RRG08_041399</name>
</gene>
<accession>A0AAE0XRC0</accession>
<evidence type="ECO:0000313" key="2">
    <source>
        <dbReference type="Proteomes" id="UP001283361"/>
    </source>
</evidence>
<evidence type="ECO:0000313" key="1">
    <source>
        <dbReference type="EMBL" id="KAK3705525.1"/>
    </source>
</evidence>
<name>A0AAE0XRC0_9GAST</name>
<sequence>MKLVQIIIIRFPRSRARQFRKLNGFFISSITPRKPLQLLSSHRSYKSGETKYGSDSRQFVAFFRLPLVTGWPGRNPAQVSADPVPT</sequence>
<dbReference type="EMBL" id="JAWDGP010007770">
    <property type="protein sequence ID" value="KAK3705525.1"/>
    <property type="molecule type" value="Genomic_DNA"/>
</dbReference>
<comment type="caution">
    <text evidence="1">The sequence shown here is derived from an EMBL/GenBank/DDBJ whole genome shotgun (WGS) entry which is preliminary data.</text>
</comment>
<proteinExistence type="predicted"/>
<reference evidence="1" key="1">
    <citation type="journal article" date="2023" name="G3 (Bethesda)">
        <title>A reference genome for the long-term kleptoplast-retaining sea slug Elysia crispata morphotype clarki.</title>
        <authorList>
            <person name="Eastman K.E."/>
            <person name="Pendleton A.L."/>
            <person name="Shaikh M.A."/>
            <person name="Suttiyut T."/>
            <person name="Ogas R."/>
            <person name="Tomko P."/>
            <person name="Gavelis G."/>
            <person name="Widhalm J.R."/>
            <person name="Wisecaver J.H."/>
        </authorList>
    </citation>
    <scope>NUCLEOTIDE SEQUENCE</scope>
    <source>
        <strain evidence="1">ECLA1</strain>
    </source>
</reference>
<dbReference type="Proteomes" id="UP001283361">
    <property type="component" value="Unassembled WGS sequence"/>
</dbReference>
<protein>
    <submittedName>
        <fullName evidence="1">Uncharacterized protein</fullName>
    </submittedName>
</protein>
<keyword evidence="2" id="KW-1185">Reference proteome</keyword>
<dbReference type="AlphaFoldDB" id="A0AAE0XRC0"/>